<dbReference type="InterPro" id="IPR008823">
    <property type="entry name" value="RuvB_wg_C"/>
</dbReference>
<feature type="binding site" evidence="9">
    <location>
        <position position="21"/>
    </location>
    <ligand>
        <name>ATP</name>
        <dbReference type="ChEBI" id="CHEBI:30616"/>
    </ligand>
</feature>
<dbReference type="InterPro" id="IPR027417">
    <property type="entry name" value="P-loop_NTPase"/>
</dbReference>
<dbReference type="GO" id="GO:0000400">
    <property type="term" value="F:four-way junction DNA binding"/>
    <property type="evidence" value="ECO:0007669"/>
    <property type="project" value="UniProtKB-UniRule"/>
</dbReference>
<keyword evidence="6 9" id="KW-0238">DNA-binding</keyword>
<dbReference type="NCBIfam" id="TIGR00635">
    <property type="entry name" value="ruvB"/>
    <property type="match status" value="1"/>
</dbReference>
<comment type="subunit">
    <text evidence="9">Homohexamer. Forms an RuvA(8)-RuvB(12)-Holliday junction (HJ) complex. HJ DNA is sandwiched between 2 RuvA tetramers; dsDNA enters through RuvA and exits via RuvB. An RuvB hexamer assembles on each DNA strand where it exits the tetramer. Each RuvB hexamer is contacted by two RuvA subunits (via domain III) on 2 adjacent RuvB subunits; this complex drives branch migration. In the full resolvosome a probable DNA-RuvA(4)-RuvB(12)-RuvC(2) complex forms which resolves the HJ.</text>
</comment>
<dbReference type="InterPro" id="IPR041445">
    <property type="entry name" value="AAA_lid_4"/>
</dbReference>
<evidence type="ECO:0000256" key="2">
    <source>
        <dbReference type="ARBA" id="ARBA00022741"/>
    </source>
</evidence>
<comment type="domain">
    <text evidence="9">Has 3 domains, the large (RuvB-L) and small ATPase (RuvB-S) domains and the C-terminal head (RuvB-H) domain. The head domain binds DNA, while the ATPase domains jointly bind ATP, ADP or are empty depending on the state of the subunit in the translocation cycle. During a single DNA translocation step the structure of each domain remains the same, but their relative positions change.</text>
</comment>
<dbReference type="Pfam" id="PF05496">
    <property type="entry name" value="RuvB_N"/>
    <property type="match status" value="1"/>
</dbReference>
<dbReference type="FunCoup" id="A0A7G1G3T2">
    <property type="interactions" value="343"/>
</dbReference>
<keyword evidence="2 9" id="KW-0547">Nucleotide-binding</keyword>
<feature type="binding site" evidence="9">
    <location>
        <position position="172"/>
    </location>
    <ligand>
        <name>ATP</name>
        <dbReference type="ChEBI" id="CHEBI:30616"/>
    </ligand>
</feature>
<dbReference type="InterPro" id="IPR036388">
    <property type="entry name" value="WH-like_DNA-bd_sf"/>
</dbReference>
<evidence type="ECO:0000256" key="5">
    <source>
        <dbReference type="ARBA" id="ARBA00022840"/>
    </source>
</evidence>
<evidence type="ECO:0000259" key="10">
    <source>
        <dbReference type="SMART" id="SM00382"/>
    </source>
</evidence>
<feature type="binding site" evidence="9">
    <location>
        <begin position="129"/>
        <end position="131"/>
    </location>
    <ligand>
        <name>ATP</name>
        <dbReference type="ChEBI" id="CHEBI:30616"/>
    </ligand>
</feature>
<feature type="binding site" evidence="9">
    <location>
        <position position="68"/>
    </location>
    <ligand>
        <name>ATP</name>
        <dbReference type="ChEBI" id="CHEBI:30616"/>
    </ligand>
</feature>
<dbReference type="GO" id="GO:0016787">
    <property type="term" value="F:hydrolase activity"/>
    <property type="evidence" value="ECO:0007669"/>
    <property type="project" value="UniProtKB-KW"/>
</dbReference>
<keyword evidence="8 9" id="KW-0234">DNA repair</keyword>
<dbReference type="EC" id="3.6.4.-" evidence="9"/>
<name>A0A7G1G3T2_9BACT</name>
<feature type="binding site" evidence="9">
    <location>
        <position position="311"/>
    </location>
    <ligand>
        <name>DNA</name>
        <dbReference type="ChEBI" id="CHEBI:16991"/>
    </ligand>
</feature>
<dbReference type="SUPFAM" id="SSF52540">
    <property type="entry name" value="P-loop containing nucleoside triphosphate hydrolases"/>
    <property type="match status" value="1"/>
</dbReference>
<sequence>MNEERILNPEELKDEASIISLRPKFLNEYIGQEKIKKRLSVFIDAAKMRKEHLDHIILAGPPGLGKTTMANVIANEMGANIQITSGPVLERAGDLAAILTNLNPGDILFIDEIHRLNRSIEEILYSAMEDYQLDIMIGKGPSARSIRVDLNPFTLIGATTRLGLLASPLRSRFGIILEMNFYPPEELKTIIERNSELLNMKISSDAAMIMGKCSRGTPRIANRLLKRVRDFTQVQKKDLIEVENVLETMKILEIDTQGLDEIDRRILKTIIENYKGGPVGINALASSLGLESDSISEVYEPYLLQNGFLIRTHRGRMVTNKAYELLNYEKNNSNLKLWEMDKNEKNNSKKL</sequence>
<dbReference type="Pfam" id="PF17864">
    <property type="entry name" value="AAA_lid_4"/>
    <property type="match status" value="1"/>
</dbReference>
<organism evidence="11 12">
    <name type="scientific">Tepiditoga spiralis</name>
    <dbReference type="NCBI Taxonomy" id="2108365"/>
    <lineage>
        <taxon>Bacteria</taxon>
        <taxon>Thermotogati</taxon>
        <taxon>Thermotogota</taxon>
        <taxon>Thermotogae</taxon>
        <taxon>Petrotogales</taxon>
        <taxon>Petrotogaceae</taxon>
        <taxon>Tepiditoga</taxon>
    </lineage>
</organism>
<evidence type="ECO:0000313" key="12">
    <source>
        <dbReference type="Proteomes" id="UP000516361"/>
    </source>
</evidence>
<dbReference type="GO" id="GO:0005524">
    <property type="term" value="F:ATP binding"/>
    <property type="evidence" value="ECO:0007669"/>
    <property type="project" value="UniProtKB-UniRule"/>
</dbReference>
<evidence type="ECO:0000256" key="8">
    <source>
        <dbReference type="ARBA" id="ARBA00023204"/>
    </source>
</evidence>
<dbReference type="CDD" id="cd00009">
    <property type="entry name" value="AAA"/>
    <property type="match status" value="1"/>
</dbReference>
<protein>
    <recommendedName>
        <fullName evidence="9">Holliday junction branch migration complex subunit RuvB</fullName>
        <ecNumber evidence="9">3.6.4.-</ecNumber>
    </recommendedName>
</protein>
<feature type="region of interest" description="Head domain (RuvB-H)" evidence="9">
    <location>
        <begin position="256"/>
        <end position="351"/>
    </location>
</feature>
<feature type="domain" description="AAA+ ATPase" evidence="10">
    <location>
        <begin position="52"/>
        <end position="183"/>
    </location>
</feature>
<evidence type="ECO:0000313" key="11">
    <source>
        <dbReference type="EMBL" id="BBE31108.1"/>
    </source>
</evidence>
<evidence type="ECO:0000256" key="3">
    <source>
        <dbReference type="ARBA" id="ARBA00022763"/>
    </source>
</evidence>
<dbReference type="GO" id="GO:0009378">
    <property type="term" value="F:four-way junction helicase activity"/>
    <property type="evidence" value="ECO:0007669"/>
    <property type="project" value="InterPro"/>
</dbReference>
<evidence type="ECO:0000256" key="1">
    <source>
        <dbReference type="ARBA" id="ARBA00022490"/>
    </source>
</evidence>
<evidence type="ECO:0000256" key="4">
    <source>
        <dbReference type="ARBA" id="ARBA00022801"/>
    </source>
</evidence>
<keyword evidence="5 9" id="KW-0067">ATP-binding</keyword>
<dbReference type="GO" id="GO:0005737">
    <property type="term" value="C:cytoplasm"/>
    <property type="evidence" value="ECO:0007669"/>
    <property type="project" value="UniProtKB-SubCell"/>
</dbReference>
<keyword evidence="3 9" id="KW-0227">DNA damage</keyword>
<proteinExistence type="inferred from homology"/>
<keyword evidence="11" id="KW-0347">Helicase</keyword>
<dbReference type="RefSeq" id="WP_190613444.1">
    <property type="nucleotide sequence ID" value="NZ_AP018712.1"/>
</dbReference>
<keyword evidence="1 9" id="KW-0963">Cytoplasm</keyword>
<dbReference type="AlphaFoldDB" id="A0A7G1G3T2"/>
<dbReference type="NCBIfam" id="NF000868">
    <property type="entry name" value="PRK00080.1"/>
    <property type="match status" value="1"/>
</dbReference>
<dbReference type="InterPro" id="IPR004605">
    <property type="entry name" value="DNA_helicase_Holl-junc_RuvB"/>
</dbReference>
<accession>A0A7G1G3T2</accession>
<dbReference type="PANTHER" id="PTHR42848">
    <property type="match status" value="1"/>
</dbReference>
<evidence type="ECO:0000256" key="9">
    <source>
        <dbReference type="HAMAP-Rule" id="MF_00016"/>
    </source>
</evidence>
<dbReference type="PANTHER" id="PTHR42848:SF1">
    <property type="entry name" value="HOLLIDAY JUNCTION BRANCH MIGRATION COMPLEX SUBUNIT RUVB"/>
    <property type="match status" value="1"/>
</dbReference>
<gene>
    <name evidence="9 11" type="primary">ruvB</name>
    <name evidence="11" type="ORF">OSSY52_12490</name>
</gene>
<comment type="function">
    <text evidence="9">The RuvA-RuvB-RuvC complex processes Holliday junction (HJ) DNA during genetic recombination and DNA repair, while the RuvA-RuvB complex plays an important role in the rescue of blocked DNA replication forks via replication fork reversal (RFR). RuvA specifically binds to HJ cruciform DNA, conferring on it an open structure. The RuvB hexamer acts as an ATP-dependent pump, pulling dsDNA into and through the RuvAB complex. RuvB forms 2 homohexamers on either side of HJ DNA bound by 1 or 2 RuvA tetramers; 4 subunits per hexamer contact DNA at a time. Coordinated motions by a converter formed by DNA-disengaged RuvB subunits stimulates ATP hydrolysis and nucleotide exchange. Immobilization of the converter enables RuvB to convert the ATP-contained energy into a lever motion, pulling 2 nucleotides of DNA out of the RuvA tetramer per ATP hydrolyzed, thus driving DNA branch migration. The RuvB motors rotate together with the DNA substrate, which together with the progressing nucleotide cycle form the mechanistic basis for DNA recombination by continuous HJ branch migration. Branch migration allows RuvC to scan DNA until it finds its consensus sequence, where it cleaves and resolves cruciform DNA.</text>
</comment>
<evidence type="ECO:0000256" key="7">
    <source>
        <dbReference type="ARBA" id="ARBA00023172"/>
    </source>
</evidence>
<feature type="binding site" evidence="9">
    <location>
        <position position="67"/>
    </location>
    <ligand>
        <name>ATP</name>
        <dbReference type="ChEBI" id="CHEBI:30616"/>
    </ligand>
</feature>
<keyword evidence="7 9" id="KW-0233">DNA recombination</keyword>
<feature type="binding site" evidence="9">
    <location>
        <position position="316"/>
    </location>
    <ligand>
        <name>DNA</name>
        <dbReference type="ChEBI" id="CHEBI:16991"/>
    </ligand>
</feature>
<dbReference type="SMART" id="SM00382">
    <property type="entry name" value="AAA"/>
    <property type="match status" value="1"/>
</dbReference>
<dbReference type="InParanoid" id="A0A7G1G3T2"/>
<dbReference type="KEGG" id="ocy:OSSY52_12490"/>
<dbReference type="EMBL" id="AP018712">
    <property type="protein sequence ID" value="BBE31108.1"/>
    <property type="molecule type" value="Genomic_DNA"/>
</dbReference>
<dbReference type="Pfam" id="PF05491">
    <property type="entry name" value="WHD_RuvB"/>
    <property type="match status" value="1"/>
</dbReference>
<feature type="region of interest" description="Small ATPAse domain (RuvB-S)" evidence="9">
    <location>
        <begin position="183"/>
        <end position="253"/>
    </location>
</feature>
<dbReference type="Gene3D" id="1.10.8.60">
    <property type="match status" value="1"/>
</dbReference>
<keyword evidence="12" id="KW-1185">Reference proteome</keyword>
<dbReference type="GO" id="GO:0006281">
    <property type="term" value="P:DNA repair"/>
    <property type="evidence" value="ECO:0007669"/>
    <property type="project" value="UniProtKB-UniRule"/>
</dbReference>
<dbReference type="HAMAP" id="MF_00016">
    <property type="entry name" value="DNA_HJ_migration_RuvB"/>
    <property type="match status" value="1"/>
</dbReference>
<comment type="catalytic activity">
    <reaction evidence="9">
        <text>ATP + H2O = ADP + phosphate + H(+)</text>
        <dbReference type="Rhea" id="RHEA:13065"/>
        <dbReference type="ChEBI" id="CHEBI:15377"/>
        <dbReference type="ChEBI" id="CHEBI:15378"/>
        <dbReference type="ChEBI" id="CHEBI:30616"/>
        <dbReference type="ChEBI" id="CHEBI:43474"/>
        <dbReference type="ChEBI" id="CHEBI:456216"/>
    </reaction>
</comment>
<evidence type="ECO:0000256" key="6">
    <source>
        <dbReference type="ARBA" id="ARBA00023125"/>
    </source>
</evidence>
<dbReference type="GO" id="GO:0048476">
    <property type="term" value="C:Holliday junction resolvase complex"/>
    <property type="evidence" value="ECO:0007669"/>
    <property type="project" value="UniProtKB-UniRule"/>
</dbReference>
<dbReference type="InterPro" id="IPR008824">
    <property type="entry name" value="RuvB-like_N"/>
</dbReference>
<dbReference type="GO" id="GO:0006310">
    <property type="term" value="P:DNA recombination"/>
    <property type="evidence" value="ECO:0007669"/>
    <property type="project" value="UniProtKB-UniRule"/>
</dbReference>
<dbReference type="SUPFAM" id="SSF46785">
    <property type="entry name" value="Winged helix' DNA-binding domain"/>
    <property type="match status" value="1"/>
</dbReference>
<dbReference type="InterPro" id="IPR003593">
    <property type="entry name" value="AAA+_ATPase"/>
</dbReference>
<comment type="subcellular location">
    <subcellularLocation>
        <location evidence="9">Cytoplasm</location>
    </subcellularLocation>
</comment>
<comment type="similarity">
    <text evidence="9">Belongs to the RuvB family.</text>
</comment>
<reference evidence="11 12" key="1">
    <citation type="submission" date="2018-06" db="EMBL/GenBank/DDBJ databases">
        <title>Genome sequencing of Oceanotoga sp. sy52.</title>
        <authorList>
            <person name="Mori K."/>
        </authorList>
    </citation>
    <scope>NUCLEOTIDE SEQUENCE [LARGE SCALE GENOMIC DNA]</scope>
    <source>
        <strain evidence="12">sy52</strain>
    </source>
</reference>
<feature type="binding site" evidence="9">
    <location>
        <position position="66"/>
    </location>
    <ligand>
        <name>ATP</name>
        <dbReference type="ChEBI" id="CHEBI:30616"/>
    </ligand>
</feature>
<dbReference type="Gene3D" id="3.40.50.300">
    <property type="entry name" value="P-loop containing nucleotide triphosphate hydrolases"/>
    <property type="match status" value="1"/>
</dbReference>
<feature type="binding site" evidence="9">
    <location>
        <position position="63"/>
    </location>
    <ligand>
        <name>ATP</name>
        <dbReference type="ChEBI" id="CHEBI:30616"/>
    </ligand>
</feature>
<dbReference type="Gene3D" id="1.10.10.10">
    <property type="entry name" value="Winged helix-like DNA-binding domain superfamily/Winged helix DNA-binding domain"/>
    <property type="match status" value="1"/>
</dbReference>
<dbReference type="InterPro" id="IPR036390">
    <property type="entry name" value="WH_DNA-bd_sf"/>
</dbReference>
<feature type="binding site" evidence="9">
    <location>
        <position position="219"/>
    </location>
    <ligand>
        <name>ATP</name>
        <dbReference type="ChEBI" id="CHEBI:30616"/>
    </ligand>
</feature>
<comment type="caution">
    <text evidence="9">Lacks conserved residue(s) required for the propagation of feature annotation.</text>
</comment>
<dbReference type="Proteomes" id="UP000516361">
    <property type="component" value="Chromosome"/>
</dbReference>
<keyword evidence="4 9" id="KW-0378">Hydrolase</keyword>
<feature type="binding site" evidence="9">
    <location>
        <position position="67"/>
    </location>
    <ligand>
        <name>Mg(2+)</name>
        <dbReference type="ChEBI" id="CHEBI:18420"/>
    </ligand>
</feature>
<feature type="binding site" evidence="9">
    <location>
        <position position="182"/>
    </location>
    <ligand>
        <name>ATP</name>
        <dbReference type="ChEBI" id="CHEBI:30616"/>
    </ligand>
</feature>
<feature type="binding site" evidence="9">
    <location>
        <position position="22"/>
    </location>
    <ligand>
        <name>ATP</name>
        <dbReference type="ChEBI" id="CHEBI:30616"/>
    </ligand>
</feature>